<gene>
    <name evidence="2" type="ORF">C8A05DRAFT_34105</name>
</gene>
<protein>
    <submittedName>
        <fullName evidence="2">Uncharacterized protein</fullName>
    </submittedName>
</protein>
<dbReference type="Proteomes" id="UP001303889">
    <property type="component" value="Unassembled WGS sequence"/>
</dbReference>
<reference evidence="2" key="2">
    <citation type="submission" date="2023-05" db="EMBL/GenBank/DDBJ databases">
        <authorList>
            <consortium name="Lawrence Berkeley National Laboratory"/>
            <person name="Steindorff A."/>
            <person name="Hensen N."/>
            <person name="Bonometti L."/>
            <person name="Westerberg I."/>
            <person name="Brannstrom I.O."/>
            <person name="Guillou S."/>
            <person name="Cros-Aarteil S."/>
            <person name="Calhoun S."/>
            <person name="Haridas S."/>
            <person name="Kuo A."/>
            <person name="Mondo S."/>
            <person name="Pangilinan J."/>
            <person name="Riley R."/>
            <person name="Labutti K."/>
            <person name="Andreopoulos B."/>
            <person name="Lipzen A."/>
            <person name="Chen C."/>
            <person name="Yanf M."/>
            <person name="Daum C."/>
            <person name="Ng V."/>
            <person name="Clum A."/>
            <person name="Ohm R."/>
            <person name="Martin F."/>
            <person name="Silar P."/>
            <person name="Natvig D."/>
            <person name="Lalanne C."/>
            <person name="Gautier V."/>
            <person name="Ament-Velasquez S.L."/>
            <person name="Kruys A."/>
            <person name="Hutchinson M.I."/>
            <person name="Powell A.J."/>
            <person name="Barry K."/>
            <person name="Miller A.N."/>
            <person name="Grigoriev I.V."/>
            <person name="Debuchy R."/>
            <person name="Gladieux P."/>
            <person name="Thoren M.H."/>
            <person name="Johannesson H."/>
        </authorList>
    </citation>
    <scope>NUCLEOTIDE SEQUENCE</scope>
    <source>
        <strain evidence="2">CBS 103.79</strain>
    </source>
</reference>
<feature type="region of interest" description="Disordered" evidence="1">
    <location>
        <begin position="15"/>
        <end position="47"/>
    </location>
</feature>
<accession>A0AAN6MLS2</accession>
<dbReference type="AlphaFoldDB" id="A0AAN6MLS2"/>
<sequence length="104" mass="11424">MSILLRKLADASLRRNYQPQQQSQRKLADPSVRRNYQAQQQPQQQSLEAALRAYKSPWAPGAWQRAQDALANGTRPPPPPPRFPIVLAPDSPISSAAALQADGG</sequence>
<feature type="region of interest" description="Disordered" evidence="1">
    <location>
        <begin position="62"/>
        <end position="89"/>
    </location>
</feature>
<organism evidence="2 3">
    <name type="scientific">Staphylotrichum tortipilum</name>
    <dbReference type="NCBI Taxonomy" id="2831512"/>
    <lineage>
        <taxon>Eukaryota</taxon>
        <taxon>Fungi</taxon>
        <taxon>Dikarya</taxon>
        <taxon>Ascomycota</taxon>
        <taxon>Pezizomycotina</taxon>
        <taxon>Sordariomycetes</taxon>
        <taxon>Sordariomycetidae</taxon>
        <taxon>Sordariales</taxon>
        <taxon>Chaetomiaceae</taxon>
        <taxon>Staphylotrichum</taxon>
    </lineage>
</organism>
<reference evidence="2" key="1">
    <citation type="journal article" date="2023" name="Mol. Phylogenet. Evol.">
        <title>Genome-scale phylogeny and comparative genomics of the fungal order Sordariales.</title>
        <authorList>
            <person name="Hensen N."/>
            <person name="Bonometti L."/>
            <person name="Westerberg I."/>
            <person name="Brannstrom I.O."/>
            <person name="Guillou S."/>
            <person name="Cros-Aarteil S."/>
            <person name="Calhoun S."/>
            <person name="Haridas S."/>
            <person name="Kuo A."/>
            <person name="Mondo S."/>
            <person name="Pangilinan J."/>
            <person name="Riley R."/>
            <person name="LaButti K."/>
            <person name="Andreopoulos B."/>
            <person name="Lipzen A."/>
            <person name="Chen C."/>
            <person name="Yan M."/>
            <person name="Daum C."/>
            <person name="Ng V."/>
            <person name="Clum A."/>
            <person name="Steindorff A."/>
            <person name="Ohm R.A."/>
            <person name="Martin F."/>
            <person name="Silar P."/>
            <person name="Natvig D.O."/>
            <person name="Lalanne C."/>
            <person name="Gautier V."/>
            <person name="Ament-Velasquez S.L."/>
            <person name="Kruys A."/>
            <person name="Hutchinson M.I."/>
            <person name="Powell A.J."/>
            <person name="Barry K."/>
            <person name="Miller A.N."/>
            <person name="Grigoriev I.V."/>
            <person name="Debuchy R."/>
            <person name="Gladieux P."/>
            <person name="Hiltunen Thoren M."/>
            <person name="Johannesson H."/>
        </authorList>
    </citation>
    <scope>NUCLEOTIDE SEQUENCE</scope>
    <source>
        <strain evidence="2">CBS 103.79</strain>
    </source>
</reference>
<dbReference type="EMBL" id="MU855526">
    <property type="protein sequence ID" value="KAK3902198.1"/>
    <property type="molecule type" value="Genomic_DNA"/>
</dbReference>
<feature type="compositionally biased region" description="Polar residues" evidence="1">
    <location>
        <begin position="15"/>
        <end position="25"/>
    </location>
</feature>
<name>A0AAN6MLS2_9PEZI</name>
<proteinExistence type="predicted"/>
<evidence type="ECO:0000256" key="1">
    <source>
        <dbReference type="SAM" id="MobiDB-lite"/>
    </source>
</evidence>
<evidence type="ECO:0000313" key="3">
    <source>
        <dbReference type="Proteomes" id="UP001303889"/>
    </source>
</evidence>
<comment type="caution">
    <text evidence="2">The sequence shown here is derived from an EMBL/GenBank/DDBJ whole genome shotgun (WGS) entry which is preliminary data.</text>
</comment>
<keyword evidence="3" id="KW-1185">Reference proteome</keyword>
<evidence type="ECO:0000313" key="2">
    <source>
        <dbReference type="EMBL" id="KAK3902198.1"/>
    </source>
</evidence>